<accession>A0A2W6NHT4</accession>
<evidence type="ECO:0000259" key="3">
    <source>
        <dbReference type="SMART" id="SM00900"/>
    </source>
</evidence>
<evidence type="ECO:0000256" key="2">
    <source>
        <dbReference type="SAM" id="SignalP"/>
    </source>
</evidence>
<feature type="chain" id="PRO_5039664092" evidence="2">
    <location>
        <begin position="23"/>
        <end position="165"/>
    </location>
</feature>
<dbReference type="GO" id="GO:0016020">
    <property type="term" value="C:membrane"/>
    <property type="evidence" value="ECO:0007669"/>
    <property type="project" value="InterPro"/>
</dbReference>
<reference evidence="4 5" key="1">
    <citation type="submission" date="2018-06" db="EMBL/GenBank/DDBJ databases">
        <title>Isolation of heavy metals resistant Paenibacillus silvae NC2 from Gold-Copper mine in ZiJin, China.</title>
        <authorList>
            <person name="Xu J."/>
            <person name="Mazhar H.S."/>
            <person name="Rensing C."/>
        </authorList>
    </citation>
    <scope>NUCLEOTIDE SEQUENCE [LARGE SCALE GENOMIC DNA]</scope>
    <source>
        <strain evidence="4 5">NC2</strain>
    </source>
</reference>
<dbReference type="RefSeq" id="WP_111270384.1">
    <property type="nucleotide sequence ID" value="NZ_QKWW01000030.1"/>
</dbReference>
<gene>
    <name evidence="4" type="ORF">DN757_11580</name>
</gene>
<protein>
    <submittedName>
        <fullName evidence="4">FMN-binding protein</fullName>
    </submittedName>
</protein>
<proteinExistence type="predicted"/>
<dbReference type="Gene3D" id="3.90.1010.20">
    <property type="match status" value="1"/>
</dbReference>
<evidence type="ECO:0000313" key="4">
    <source>
        <dbReference type="EMBL" id="PZT55514.1"/>
    </source>
</evidence>
<feature type="domain" description="FMN-binding" evidence="3">
    <location>
        <begin position="91"/>
        <end position="162"/>
    </location>
</feature>
<feature type="region of interest" description="Disordered" evidence="1">
    <location>
        <begin position="47"/>
        <end position="72"/>
    </location>
</feature>
<name>A0A2W6NHT4_9BACL</name>
<evidence type="ECO:0000313" key="5">
    <source>
        <dbReference type="Proteomes" id="UP000249204"/>
    </source>
</evidence>
<keyword evidence="2" id="KW-0732">Signal</keyword>
<comment type="caution">
    <text evidence="4">The sequence shown here is derived from an EMBL/GenBank/DDBJ whole genome shotgun (WGS) entry which is preliminary data.</text>
</comment>
<sequence>MAKMDKKWIVLCSAAVAAVYTAGYSITETAAIAQSPAQHTQINTLVNPVSTGTNEDNGNTSASQAKVKQRKQAQYTNMYRDGSYEGAGSNRRGSIQVVVTIQKDKITDVEISRFAMHYSEQDVVDMPDEVIRKQSAQVNNVSGATYSTEAFSSAVQDALDQARNS</sequence>
<dbReference type="Pfam" id="PF04205">
    <property type="entry name" value="FMN_bind"/>
    <property type="match status" value="1"/>
</dbReference>
<dbReference type="AlphaFoldDB" id="A0A2W6NHT4"/>
<dbReference type="GO" id="GO:0010181">
    <property type="term" value="F:FMN binding"/>
    <property type="evidence" value="ECO:0007669"/>
    <property type="project" value="InterPro"/>
</dbReference>
<evidence type="ECO:0000256" key="1">
    <source>
        <dbReference type="SAM" id="MobiDB-lite"/>
    </source>
</evidence>
<dbReference type="SMART" id="SM00900">
    <property type="entry name" value="FMN_bind"/>
    <property type="match status" value="1"/>
</dbReference>
<dbReference type="InterPro" id="IPR007329">
    <property type="entry name" value="FMN-bd"/>
</dbReference>
<feature type="signal peptide" evidence="2">
    <location>
        <begin position="1"/>
        <end position="22"/>
    </location>
</feature>
<dbReference type="Proteomes" id="UP000249204">
    <property type="component" value="Unassembled WGS sequence"/>
</dbReference>
<dbReference type="EMBL" id="QKWW01000030">
    <property type="protein sequence ID" value="PZT55514.1"/>
    <property type="molecule type" value="Genomic_DNA"/>
</dbReference>
<organism evidence="4 5">
    <name type="scientific">Paenibacillus silvae</name>
    <dbReference type="NCBI Taxonomy" id="1325358"/>
    <lineage>
        <taxon>Bacteria</taxon>
        <taxon>Bacillati</taxon>
        <taxon>Bacillota</taxon>
        <taxon>Bacilli</taxon>
        <taxon>Bacillales</taxon>
        <taxon>Paenibacillaceae</taxon>
        <taxon>Paenibacillus</taxon>
    </lineage>
</organism>